<dbReference type="OrthoDB" id="191053at2"/>
<gene>
    <name evidence="1" type="ORF">EKI59_08160</name>
</gene>
<dbReference type="AlphaFoldDB" id="A0A6C1TZS8"/>
<protein>
    <submittedName>
        <fullName evidence="1">Uncharacterized protein</fullName>
    </submittedName>
</protein>
<dbReference type="RefSeq" id="WP_136650931.1">
    <property type="nucleotide sequence ID" value="NZ_RXIQ01000015.1"/>
</dbReference>
<evidence type="ECO:0000313" key="2">
    <source>
        <dbReference type="Proteomes" id="UP000336646"/>
    </source>
</evidence>
<accession>A0A6C1TZS8</accession>
<sequence length="215" mass="24545">MKPDYPVGYPSAWGAYTTYVDSFPGKPWKNDLPTKVSRFANRYRAASTMEVSFGFTSDTAQGYSDLLQVAMSYSTVESLEAALDEDQRIRRIRSKRTRQRYLKVRLDSPEIAHWYRLDEAIKLRKALDDFLKRDELKKQLSDLVEGGSDVRPLATGIRHLAFHGLVAPGTIAYARGDRGEVAKILKGLRSLSLREADLHFSKWVTECRRPEGPFR</sequence>
<dbReference type="Proteomes" id="UP000336646">
    <property type="component" value="Unassembled WGS sequence"/>
</dbReference>
<reference evidence="1 2" key="1">
    <citation type="submission" date="2018-12" db="EMBL/GenBank/DDBJ databases">
        <title>Corynebacterium sanguinis sp. nov., a clinically-associated and environmental corynebacterium.</title>
        <authorList>
            <person name="Gonzales-Siles L."/>
            <person name="Jaen-Luchoro D."/>
            <person name="Cardew S."/>
            <person name="Inganas E."/>
            <person name="Ohlen M."/>
            <person name="Jensie-Markopolous S."/>
            <person name="Pinyeiro-Iglesias B."/>
            <person name="Molin K."/>
            <person name="Skovbjerg S."/>
            <person name="Svensson-Stadler L."/>
            <person name="Funke G."/>
            <person name="Moore E.R.B."/>
        </authorList>
    </citation>
    <scope>NUCLEOTIDE SEQUENCE [LARGE SCALE GENOMIC DNA]</scope>
    <source>
        <strain evidence="1 2">58734</strain>
    </source>
</reference>
<name>A0A6C1TZS8_9CORY</name>
<organism evidence="1 2">
    <name type="scientific">Corynebacterium sanguinis</name>
    <dbReference type="NCBI Taxonomy" id="2594913"/>
    <lineage>
        <taxon>Bacteria</taxon>
        <taxon>Bacillati</taxon>
        <taxon>Actinomycetota</taxon>
        <taxon>Actinomycetes</taxon>
        <taxon>Mycobacteriales</taxon>
        <taxon>Corynebacteriaceae</taxon>
        <taxon>Corynebacterium</taxon>
    </lineage>
</organism>
<proteinExistence type="predicted"/>
<evidence type="ECO:0000313" key="1">
    <source>
        <dbReference type="EMBL" id="TVS27813.1"/>
    </source>
</evidence>
<comment type="caution">
    <text evidence="1">The sequence shown here is derived from an EMBL/GenBank/DDBJ whole genome shotgun (WGS) entry which is preliminary data.</text>
</comment>
<dbReference type="EMBL" id="RXIR01000017">
    <property type="protein sequence ID" value="TVS27813.1"/>
    <property type="molecule type" value="Genomic_DNA"/>
</dbReference>